<keyword evidence="1 6" id="KW-0489">Methyltransferase</keyword>
<dbReference type="InterPro" id="IPR036390">
    <property type="entry name" value="WH_DNA-bd_sf"/>
</dbReference>
<dbReference type="InterPro" id="IPR001077">
    <property type="entry name" value="COMT_C"/>
</dbReference>
<evidence type="ECO:0000256" key="1">
    <source>
        <dbReference type="ARBA" id="ARBA00022603"/>
    </source>
</evidence>
<reference evidence="6" key="1">
    <citation type="journal article" date="2020" name="Phytopathology">
        <title>Genome Sequence Resources of Colletotrichum truncatum, C. plurivorum, C. musicola, and C. sojae: Four Species Pathogenic to Soybean (Glycine max).</title>
        <authorList>
            <person name="Rogerio F."/>
            <person name="Boufleur T.R."/>
            <person name="Ciampi-Guillardi M."/>
            <person name="Sukno S.A."/>
            <person name="Thon M.R."/>
            <person name="Massola Junior N.S."/>
            <person name="Baroncelli R."/>
        </authorList>
    </citation>
    <scope>NUCLEOTIDE SEQUENCE</scope>
    <source>
        <strain evidence="6">LFN0074</strain>
    </source>
</reference>
<dbReference type="Pfam" id="PF00891">
    <property type="entry name" value="Methyltransf_2"/>
    <property type="match status" value="1"/>
</dbReference>
<protein>
    <submittedName>
        <fullName evidence="6">O-methyltransferase</fullName>
    </submittedName>
</protein>
<dbReference type="AlphaFoldDB" id="A0A8H6JCT9"/>
<evidence type="ECO:0000259" key="5">
    <source>
        <dbReference type="Pfam" id="PF00891"/>
    </source>
</evidence>
<keyword evidence="2 6" id="KW-0808">Transferase</keyword>
<evidence type="ECO:0000313" key="7">
    <source>
        <dbReference type="Proteomes" id="UP000639643"/>
    </source>
</evidence>
<feature type="region of interest" description="Disordered" evidence="4">
    <location>
        <begin position="1"/>
        <end position="20"/>
    </location>
</feature>
<keyword evidence="7" id="KW-1185">Reference proteome</keyword>
<keyword evidence="3" id="KW-0949">S-adenosyl-L-methionine</keyword>
<comment type="caution">
    <text evidence="6">The sequence shown here is derived from an EMBL/GenBank/DDBJ whole genome shotgun (WGS) entry which is preliminary data.</text>
</comment>
<dbReference type="PANTHER" id="PTHR43712:SF17">
    <property type="entry name" value="O-METHYLTRANSFERASE"/>
    <property type="match status" value="1"/>
</dbReference>
<dbReference type="SUPFAM" id="SSF46785">
    <property type="entry name" value="Winged helix' DNA-binding domain"/>
    <property type="match status" value="1"/>
</dbReference>
<dbReference type="GO" id="GO:0008171">
    <property type="term" value="F:O-methyltransferase activity"/>
    <property type="evidence" value="ECO:0007669"/>
    <property type="project" value="InterPro"/>
</dbReference>
<evidence type="ECO:0000256" key="3">
    <source>
        <dbReference type="ARBA" id="ARBA00022691"/>
    </source>
</evidence>
<dbReference type="InterPro" id="IPR029063">
    <property type="entry name" value="SAM-dependent_MTases_sf"/>
</dbReference>
<accession>A0A8H6JCT9</accession>
<evidence type="ECO:0000313" key="6">
    <source>
        <dbReference type="EMBL" id="KAF6810368.1"/>
    </source>
</evidence>
<dbReference type="GO" id="GO:0032259">
    <property type="term" value="P:methylation"/>
    <property type="evidence" value="ECO:0007669"/>
    <property type="project" value="UniProtKB-KW"/>
</dbReference>
<feature type="compositionally biased region" description="Polar residues" evidence="4">
    <location>
        <begin position="1"/>
        <end position="18"/>
    </location>
</feature>
<dbReference type="EMBL" id="WIGM01000855">
    <property type="protein sequence ID" value="KAF6810368.1"/>
    <property type="molecule type" value="Genomic_DNA"/>
</dbReference>
<organism evidence="6 7">
    <name type="scientific">Colletotrichum musicola</name>
    <dbReference type="NCBI Taxonomy" id="2175873"/>
    <lineage>
        <taxon>Eukaryota</taxon>
        <taxon>Fungi</taxon>
        <taxon>Dikarya</taxon>
        <taxon>Ascomycota</taxon>
        <taxon>Pezizomycotina</taxon>
        <taxon>Sordariomycetes</taxon>
        <taxon>Hypocreomycetidae</taxon>
        <taxon>Glomerellales</taxon>
        <taxon>Glomerellaceae</taxon>
        <taxon>Colletotrichum</taxon>
        <taxon>Colletotrichum orchidearum species complex</taxon>
    </lineage>
</organism>
<feature type="domain" description="O-methyltransferase C-terminal" evidence="5">
    <location>
        <begin position="183"/>
        <end position="398"/>
    </location>
</feature>
<proteinExistence type="predicted"/>
<dbReference type="InterPro" id="IPR016461">
    <property type="entry name" value="COMT-like"/>
</dbReference>
<dbReference type="OrthoDB" id="3340390at2759"/>
<evidence type="ECO:0000256" key="2">
    <source>
        <dbReference type="ARBA" id="ARBA00022679"/>
    </source>
</evidence>
<dbReference type="Proteomes" id="UP000639643">
    <property type="component" value="Unassembled WGS sequence"/>
</dbReference>
<dbReference type="SUPFAM" id="SSF53335">
    <property type="entry name" value="S-adenosyl-L-methionine-dependent methyltransferases"/>
    <property type="match status" value="1"/>
</dbReference>
<gene>
    <name evidence="6" type="ORF">CMUS01_13483</name>
</gene>
<dbReference type="InterPro" id="IPR036388">
    <property type="entry name" value="WH-like_DNA-bd_sf"/>
</dbReference>
<sequence length="424" mass="48102">MANDTSPANASNGGSSPGQDYLRAAERVLSGSFDSEEERSNVLLKTYEMMGRIETPWETYVRVLANQPAVTATFKVMKDLRVFELWNKQGNEPMTASQVAGLVDGKADPALLPIDRLLRLLASNHLVEQVPVGRFKPGRFCMELNTHISPLLEYYCGATHRIFGKMPAVMADMGYKNPSDGKDTIFQHAMHWKGDLWSFMKENPVMAEHFNMVQKNSTIKEPSWMRMYPHQKMVAEADPSLPLFVDVGGGIGHDLMRLHDAYPETASRLYLADLPEVVAENIVPDSIKKVDYDFFTPQPVKRTSNNDPVAKAEQFEDAKAYYLHHIIHDWSDEPARKILEMQKTAMKPGYSRLLIHDQILDDEKSQMNTAAFDILMMVYLAGMERTEKQWLALLDSVGLKVVKFWKKPPDNFSIIEVELPSSKF</sequence>
<name>A0A8H6JCT9_9PEZI</name>
<dbReference type="Gene3D" id="1.10.10.10">
    <property type="entry name" value="Winged helix-like DNA-binding domain superfamily/Winged helix DNA-binding domain"/>
    <property type="match status" value="1"/>
</dbReference>
<evidence type="ECO:0000256" key="4">
    <source>
        <dbReference type="SAM" id="MobiDB-lite"/>
    </source>
</evidence>
<dbReference type="Gene3D" id="3.40.50.150">
    <property type="entry name" value="Vaccinia Virus protein VP39"/>
    <property type="match status" value="1"/>
</dbReference>
<dbReference type="PANTHER" id="PTHR43712">
    <property type="entry name" value="PUTATIVE (AFU_ORTHOLOGUE AFUA_4G14580)-RELATED"/>
    <property type="match status" value="1"/>
</dbReference>
<dbReference type="PROSITE" id="PS51683">
    <property type="entry name" value="SAM_OMT_II"/>
    <property type="match status" value="1"/>
</dbReference>